<sequence>MKMSLQYKFVEFIPEKVEEGILYVSIEYCTAIHKCVCGCGNEVVTPLSPTDWRLTFNGKSITLYPSIGNWNFECQAHYWIRNNNVEFAGHWTEKEIRLGRENDLERKTEYFDMPDIPKEEPVIQESQKSTIWQKISKFFRL</sequence>
<evidence type="ECO:0000313" key="3">
    <source>
        <dbReference type="Proteomes" id="UP000250557"/>
    </source>
</evidence>
<dbReference type="EMBL" id="CP043451">
    <property type="protein sequence ID" value="QEM02301.1"/>
    <property type="molecule type" value="Genomic_DNA"/>
</dbReference>
<gene>
    <name evidence="1" type="ORF">DIU31_001740</name>
    <name evidence="2" type="ORF">J3L21_26010</name>
</gene>
<accession>A0AAE6MGB0</accession>
<evidence type="ECO:0000313" key="1">
    <source>
        <dbReference type="EMBL" id="QEM02301.1"/>
    </source>
</evidence>
<name>A0AAE6MGB0_9SPHI</name>
<proteinExistence type="predicted"/>
<dbReference type="Proteomes" id="UP000250557">
    <property type="component" value="Chromosome"/>
</dbReference>
<dbReference type="InterPro" id="IPR045384">
    <property type="entry name" value="DUF6527"/>
</dbReference>
<reference evidence="1 3" key="1">
    <citation type="submission" date="2019-08" db="EMBL/GenBank/DDBJ databases">
        <title>Comparative genome analysis confer to the adaptation heavy metal polluted environment.</title>
        <authorList>
            <person name="Li Y."/>
        </authorList>
    </citation>
    <scope>NUCLEOTIDE SEQUENCE [LARGE SCALE GENOMIC DNA]</scope>
    <source>
        <strain evidence="1 3">P2</strain>
    </source>
</reference>
<dbReference type="Pfam" id="PF20137">
    <property type="entry name" value="BubE"/>
    <property type="match status" value="1"/>
</dbReference>
<keyword evidence="4" id="KW-1185">Reference proteome</keyword>
<protein>
    <submittedName>
        <fullName evidence="1">Uncharacterized protein</fullName>
    </submittedName>
</protein>
<dbReference type="AlphaFoldDB" id="A0AAE6MGB0"/>
<evidence type="ECO:0000313" key="2">
    <source>
        <dbReference type="EMBL" id="QTE48959.1"/>
    </source>
</evidence>
<organism evidence="1 3">
    <name type="scientific">Mucilaginibacter rubeus</name>
    <dbReference type="NCBI Taxonomy" id="2027860"/>
    <lineage>
        <taxon>Bacteria</taxon>
        <taxon>Pseudomonadati</taxon>
        <taxon>Bacteroidota</taxon>
        <taxon>Sphingobacteriia</taxon>
        <taxon>Sphingobacteriales</taxon>
        <taxon>Sphingobacteriaceae</taxon>
        <taxon>Mucilaginibacter</taxon>
    </lineage>
</organism>
<evidence type="ECO:0000313" key="4">
    <source>
        <dbReference type="Proteomes" id="UP000663940"/>
    </source>
</evidence>
<dbReference type="EMBL" id="CP071880">
    <property type="protein sequence ID" value="QTE48959.1"/>
    <property type="molecule type" value="Genomic_DNA"/>
</dbReference>
<reference evidence="2 4" key="2">
    <citation type="submission" date="2021-03" db="EMBL/GenBank/DDBJ databases">
        <title>Mucilaginibacter strains isolated from gold and copper mining confer multi heavy-metal resistance.</title>
        <authorList>
            <person name="Li Y."/>
        </authorList>
    </citation>
    <scope>NUCLEOTIDE SEQUENCE [LARGE SCALE GENOMIC DNA]</scope>
    <source>
        <strain evidence="2 4">P2-4</strain>
    </source>
</reference>
<dbReference type="Proteomes" id="UP000663940">
    <property type="component" value="Chromosome"/>
</dbReference>
<dbReference type="RefSeq" id="WP_112652924.1">
    <property type="nucleotide sequence ID" value="NZ_CP043451.1"/>
</dbReference>